<name>W4RU33_9BACI</name>
<gene>
    <name evidence="1" type="ORF">JCM21738_4617</name>
</gene>
<dbReference type="RefSeq" id="WP_023613862.1">
    <property type="nucleotide sequence ID" value="NZ_BAUW01000087.1"/>
</dbReference>
<keyword evidence="2" id="KW-1185">Reference proteome</keyword>
<protein>
    <submittedName>
        <fullName evidence="1">Mobile element protein</fullName>
    </submittedName>
</protein>
<evidence type="ECO:0000313" key="1">
    <source>
        <dbReference type="EMBL" id="GAE47617.1"/>
    </source>
</evidence>
<evidence type="ECO:0000313" key="2">
    <source>
        <dbReference type="Proteomes" id="UP000018949"/>
    </source>
</evidence>
<dbReference type="eggNOG" id="COG3039">
    <property type="taxonomic scope" value="Bacteria"/>
</dbReference>
<sequence>MQKTKDLCASSSFFAHRTQSKDHKKVMNHHIWQGDVEEADHLRHQKDTKGIFAKRIETIERVFANAKGKYCMH</sequence>
<organism evidence="1 2">
    <name type="scientific">Mesobacillus boroniphilus JCM 21738</name>
    <dbReference type="NCBI Taxonomy" id="1294265"/>
    <lineage>
        <taxon>Bacteria</taxon>
        <taxon>Bacillati</taxon>
        <taxon>Bacillota</taxon>
        <taxon>Bacilli</taxon>
        <taxon>Bacillales</taxon>
        <taxon>Bacillaceae</taxon>
        <taxon>Mesobacillus</taxon>
    </lineage>
</organism>
<dbReference type="Proteomes" id="UP000018949">
    <property type="component" value="Unassembled WGS sequence"/>
</dbReference>
<dbReference type="AlphaFoldDB" id="W4RU33"/>
<proteinExistence type="predicted"/>
<accession>W4RU33</accession>
<comment type="caution">
    <text evidence="1">The sequence shown here is derived from an EMBL/GenBank/DDBJ whole genome shotgun (WGS) entry which is preliminary data.</text>
</comment>
<reference evidence="1 2" key="1">
    <citation type="submission" date="2013-12" db="EMBL/GenBank/DDBJ databases">
        <title>NBRP : Genome information of microbial organism related human and environment.</title>
        <authorList>
            <person name="Hattori M."/>
            <person name="Oshima K."/>
            <person name="Inaba H."/>
            <person name="Suda W."/>
            <person name="Sakamoto M."/>
            <person name="Iino T."/>
            <person name="Kitahara M."/>
            <person name="Oshida Y."/>
            <person name="Iida T."/>
            <person name="Kudo T."/>
            <person name="Itoh T."/>
            <person name="Ahmed I."/>
            <person name="Ohkuma M."/>
        </authorList>
    </citation>
    <scope>NUCLEOTIDE SEQUENCE [LARGE SCALE GENOMIC DNA]</scope>
    <source>
        <strain evidence="1 2">JCM 21738</strain>
    </source>
</reference>
<dbReference type="EMBL" id="BAUW01000087">
    <property type="protein sequence ID" value="GAE47617.1"/>
    <property type="molecule type" value="Genomic_DNA"/>
</dbReference>